<feature type="region of interest" description="Disordered" evidence="1">
    <location>
        <begin position="116"/>
        <end position="136"/>
    </location>
</feature>
<proteinExistence type="predicted"/>
<protein>
    <submittedName>
        <fullName evidence="2">Uncharacterized protein</fullName>
    </submittedName>
</protein>
<evidence type="ECO:0000313" key="3">
    <source>
        <dbReference type="Proteomes" id="UP001215598"/>
    </source>
</evidence>
<comment type="caution">
    <text evidence="2">The sequence shown here is derived from an EMBL/GenBank/DDBJ whole genome shotgun (WGS) entry which is preliminary data.</text>
</comment>
<evidence type="ECO:0000313" key="2">
    <source>
        <dbReference type="EMBL" id="KAJ7709334.1"/>
    </source>
</evidence>
<dbReference type="AlphaFoldDB" id="A0AAD7H0T1"/>
<feature type="compositionally biased region" description="Basic and acidic residues" evidence="1">
    <location>
        <begin position="286"/>
        <end position="297"/>
    </location>
</feature>
<feature type="region of interest" description="Disordered" evidence="1">
    <location>
        <begin position="269"/>
        <end position="303"/>
    </location>
</feature>
<reference evidence="2" key="1">
    <citation type="submission" date="2023-03" db="EMBL/GenBank/DDBJ databases">
        <title>Massive genome expansion in bonnet fungi (Mycena s.s.) driven by repeated elements and novel gene families across ecological guilds.</title>
        <authorList>
            <consortium name="Lawrence Berkeley National Laboratory"/>
            <person name="Harder C.B."/>
            <person name="Miyauchi S."/>
            <person name="Viragh M."/>
            <person name="Kuo A."/>
            <person name="Thoen E."/>
            <person name="Andreopoulos B."/>
            <person name="Lu D."/>
            <person name="Skrede I."/>
            <person name="Drula E."/>
            <person name="Henrissat B."/>
            <person name="Morin E."/>
            <person name="Kohler A."/>
            <person name="Barry K."/>
            <person name="LaButti K."/>
            <person name="Morin E."/>
            <person name="Salamov A."/>
            <person name="Lipzen A."/>
            <person name="Mereny Z."/>
            <person name="Hegedus B."/>
            <person name="Baldrian P."/>
            <person name="Stursova M."/>
            <person name="Weitz H."/>
            <person name="Taylor A."/>
            <person name="Grigoriev I.V."/>
            <person name="Nagy L.G."/>
            <person name="Martin F."/>
            <person name="Kauserud H."/>
        </authorList>
    </citation>
    <scope>NUCLEOTIDE SEQUENCE</scope>
    <source>
        <strain evidence="2">CBHHK182m</strain>
    </source>
</reference>
<name>A0AAD7H0T1_9AGAR</name>
<evidence type="ECO:0000256" key="1">
    <source>
        <dbReference type="SAM" id="MobiDB-lite"/>
    </source>
</evidence>
<keyword evidence="3" id="KW-1185">Reference proteome</keyword>
<dbReference type="EMBL" id="JARKIB010000420">
    <property type="protein sequence ID" value="KAJ7709334.1"/>
    <property type="molecule type" value="Genomic_DNA"/>
</dbReference>
<sequence length="489" mass="53265">MRRGIHILVWDEGGRCGQATGGIYRGALGLSIEEGREAVWARVKGCAGTRQAGGSRRVRLGHGKSSPPPRCSSLGARVVLAVRSKWRLGAGAAHAGGCADGSGEWGMDRRLALQARRRSVQGGDRDDVGDEGRRRRRRACGQCHSRGWWGGREGVTVARRGTDSLVVAEGRQEGGYTIGGAADHLRGCGTTSSRGRWGITTAQRVSIHKKKEGEQETGEGGDRLYKARVEGRPLCPGCSSCYAKGSRRDGVGAYVVKGVVKARALNLENGDQNGRDRPWKTQGKVGWKEEEKGRRGETAVTGRRSSAVWARRWEVAASEGGAGVTASGRGGGWRCKLCTDTAPDNMAPAQHPQVCALSTMATILQLIDIELRKSTDLHFERYYSSFGSPICRAHGHSPRLAAVELKENGEAVSGNENLETSTDRNNSDPWRIIYIFTHSLRNTKYPLIMKQAWRGVNELVQGCEGAIQFEEELTPLPGWQQDFRSHREV</sequence>
<feature type="compositionally biased region" description="Basic and acidic residues" evidence="1">
    <location>
        <begin position="123"/>
        <end position="133"/>
    </location>
</feature>
<gene>
    <name evidence="2" type="ORF">B0H16DRAFT_1703816</name>
</gene>
<organism evidence="2 3">
    <name type="scientific">Mycena metata</name>
    <dbReference type="NCBI Taxonomy" id="1033252"/>
    <lineage>
        <taxon>Eukaryota</taxon>
        <taxon>Fungi</taxon>
        <taxon>Dikarya</taxon>
        <taxon>Basidiomycota</taxon>
        <taxon>Agaricomycotina</taxon>
        <taxon>Agaricomycetes</taxon>
        <taxon>Agaricomycetidae</taxon>
        <taxon>Agaricales</taxon>
        <taxon>Marasmiineae</taxon>
        <taxon>Mycenaceae</taxon>
        <taxon>Mycena</taxon>
    </lineage>
</organism>
<accession>A0AAD7H0T1</accession>
<dbReference type="Proteomes" id="UP001215598">
    <property type="component" value="Unassembled WGS sequence"/>
</dbReference>